<dbReference type="AlphaFoldDB" id="A0A8C1C1I9"/>
<dbReference type="GO" id="GO:0051301">
    <property type="term" value="P:cell division"/>
    <property type="evidence" value="ECO:0007669"/>
    <property type="project" value="UniProtKB-KW"/>
</dbReference>
<dbReference type="Ensembl" id="ENSCCRT00000044364.2">
    <property type="protein sequence ID" value="ENSCCRP00000040934.2"/>
    <property type="gene ID" value="ENSCCRG00000021827.2"/>
</dbReference>
<evidence type="ECO:0000259" key="18">
    <source>
        <dbReference type="PROSITE" id="PS50067"/>
    </source>
</evidence>
<keyword evidence="7" id="KW-0498">Mitosis</keyword>
<feature type="binding site" evidence="14">
    <location>
        <begin position="105"/>
        <end position="112"/>
    </location>
    <ligand>
        <name>ATP</name>
        <dbReference type="ChEBI" id="CHEBI:30616"/>
    </ligand>
</feature>
<name>A0A8C1C1I9_CYPCA</name>
<evidence type="ECO:0000256" key="4">
    <source>
        <dbReference type="ARBA" id="ARBA00022618"/>
    </source>
</evidence>
<dbReference type="InterPro" id="IPR047149">
    <property type="entry name" value="KIF11-like"/>
</dbReference>
<dbReference type="InterPro" id="IPR001752">
    <property type="entry name" value="Kinesin_motor_dom"/>
</dbReference>
<keyword evidence="12" id="KW-0131">Cell cycle</keyword>
<protein>
    <recommendedName>
        <fullName evidence="15">Kinesin-like protein</fullName>
    </recommendedName>
</protein>
<evidence type="ECO:0000256" key="10">
    <source>
        <dbReference type="ARBA" id="ARBA00023175"/>
    </source>
</evidence>
<comment type="similarity">
    <text evidence="13">Belongs to the TRAFAC class myosin-kinesin ATPase superfamily. Kinesin family. KIN-5/BimC subfamily.</text>
</comment>
<dbReference type="Gene3D" id="3.40.850.10">
    <property type="entry name" value="Kinesin motor domain"/>
    <property type="match status" value="1"/>
</dbReference>
<keyword evidence="4" id="KW-0132">Cell division</keyword>
<evidence type="ECO:0000256" key="3">
    <source>
        <dbReference type="ARBA" id="ARBA00022553"/>
    </source>
</evidence>
<dbReference type="PANTHER" id="PTHR47970:SF12">
    <property type="entry name" value="KINESIN FAMILY MEMBER 11"/>
    <property type="match status" value="1"/>
</dbReference>
<dbReference type="GO" id="GO:0051231">
    <property type="term" value="P:spindle elongation"/>
    <property type="evidence" value="ECO:0007669"/>
    <property type="project" value="TreeGrafter"/>
</dbReference>
<dbReference type="PANTHER" id="PTHR47970">
    <property type="entry name" value="KINESIN-LIKE PROTEIN KIF11"/>
    <property type="match status" value="1"/>
</dbReference>
<dbReference type="GO" id="GO:0005634">
    <property type="term" value="C:nucleus"/>
    <property type="evidence" value="ECO:0007669"/>
    <property type="project" value="TreeGrafter"/>
</dbReference>
<feature type="region of interest" description="Disordered" evidence="17">
    <location>
        <begin position="867"/>
        <end position="908"/>
    </location>
</feature>
<dbReference type="PROSITE" id="PS50067">
    <property type="entry name" value="KINESIN_MOTOR_2"/>
    <property type="match status" value="1"/>
</dbReference>
<reference evidence="19" key="1">
    <citation type="submission" date="2025-08" db="UniProtKB">
        <authorList>
            <consortium name="Ensembl"/>
        </authorList>
    </citation>
    <scope>IDENTIFICATION</scope>
</reference>
<dbReference type="GO" id="GO:0048731">
    <property type="term" value="P:system development"/>
    <property type="evidence" value="ECO:0007669"/>
    <property type="project" value="UniProtKB-ARBA"/>
</dbReference>
<dbReference type="InterPro" id="IPR027417">
    <property type="entry name" value="P-loop_NTPase"/>
</dbReference>
<keyword evidence="6 14" id="KW-0547">Nucleotide-binding</keyword>
<keyword evidence="5 15" id="KW-0493">Microtubule</keyword>
<dbReference type="CDD" id="cd01364">
    <property type="entry name" value="KISc_BimC_Eg5"/>
    <property type="match status" value="1"/>
</dbReference>
<dbReference type="GO" id="GO:0008574">
    <property type="term" value="F:plus-end-directed microtubule motor activity"/>
    <property type="evidence" value="ECO:0007669"/>
    <property type="project" value="TreeGrafter"/>
</dbReference>
<proteinExistence type="inferred from homology"/>
<evidence type="ECO:0000256" key="17">
    <source>
        <dbReference type="SAM" id="MobiDB-lite"/>
    </source>
</evidence>
<organism evidence="19 20">
    <name type="scientific">Cyprinus carpio carpio</name>
    <dbReference type="NCBI Taxonomy" id="630221"/>
    <lineage>
        <taxon>Eukaryota</taxon>
        <taxon>Metazoa</taxon>
        <taxon>Chordata</taxon>
        <taxon>Craniata</taxon>
        <taxon>Vertebrata</taxon>
        <taxon>Euteleostomi</taxon>
        <taxon>Actinopterygii</taxon>
        <taxon>Neopterygii</taxon>
        <taxon>Teleostei</taxon>
        <taxon>Ostariophysi</taxon>
        <taxon>Cypriniformes</taxon>
        <taxon>Cyprinidae</taxon>
        <taxon>Cyprininae</taxon>
        <taxon>Cyprinus</taxon>
    </lineage>
</organism>
<evidence type="ECO:0000256" key="12">
    <source>
        <dbReference type="ARBA" id="ARBA00023306"/>
    </source>
</evidence>
<keyword evidence="3" id="KW-0597">Phosphoprotein</keyword>
<dbReference type="GO" id="GO:0007018">
    <property type="term" value="P:microtubule-based movement"/>
    <property type="evidence" value="ECO:0007669"/>
    <property type="project" value="InterPro"/>
</dbReference>
<feature type="compositionally biased region" description="Basic and acidic residues" evidence="17">
    <location>
        <begin position="867"/>
        <end position="880"/>
    </location>
</feature>
<keyword evidence="8 14" id="KW-0067">ATP-binding</keyword>
<evidence type="ECO:0000256" key="11">
    <source>
        <dbReference type="ARBA" id="ARBA00023212"/>
    </source>
</evidence>
<dbReference type="PRINTS" id="PR00380">
    <property type="entry name" value="KINESINHEAVY"/>
</dbReference>
<evidence type="ECO:0000256" key="2">
    <source>
        <dbReference type="ARBA" id="ARBA00022490"/>
    </source>
</evidence>
<evidence type="ECO:0000313" key="20">
    <source>
        <dbReference type="Proteomes" id="UP001108240"/>
    </source>
</evidence>
<dbReference type="GO" id="GO:0008017">
    <property type="term" value="F:microtubule binding"/>
    <property type="evidence" value="ECO:0007669"/>
    <property type="project" value="InterPro"/>
</dbReference>
<evidence type="ECO:0000256" key="15">
    <source>
        <dbReference type="RuleBase" id="RU000394"/>
    </source>
</evidence>
<evidence type="ECO:0000256" key="6">
    <source>
        <dbReference type="ARBA" id="ARBA00022741"/>
    </source>
</evidence>
<comment type="subcellular location">
    <subcellularLocation>
        <location evidence="1">Cytoplasm</location>
        <location evidence="1">Cytoskeleton</location>
        <location evidence="1">Spindle pole</location>
    </subcellularLocation>
</comment>
<dbReference type="InterPro" id="IPR019821">
    <property type="entry name" value="Kinesin_motor_CS"/>
</dbReference>
<evidence type="ECO:0000256" key="5">
    <source>
        <dbReference type="ARBA" id="ARBA00022701"/>
    </source>
</evidence>
<dbReference type="SUPFAM" id="SSF52540">
    <property type="entry name" value="P-loop containing nucleoside triphosphate hydrolases"/>
    <property type="match status" value="1"/>
</dbReference>
<sequence>SMASSQLPAVKKDEKGRNIQVVVRCRPFNTVERKSASHTVVECDQNRKEVIVRTGGATDKAARKAYTFDMVFGPSAKQIDVYRSVVCPILDEVIMGYNCTVFAYGQTGTGKTFTMEGERSPNEEFTWEEDPLAGIIPRTLHQIFEKLSSNGTEFSVKVSLLEIYNEELFDLLSPAPDVTERLQLFDDPRNKRGVTIKGLEEITVHNKNEVYQILERGAAKRKTASTLMNAYSSRSHSVFSVTIHMKEITLDGEELVKIGKLNLVDLAGSENIGRSGAVDKRAREAGNINQSLLTLGRVIKALVERGPHVPYRESKLTRILQDSLGGRTKTSIIATVSPASVNLEETLSTLDYANRAKSIMNKPEVNQKLTKRTLIKEYTEEIERLKRDLAATRDKHGVYISVDNYENMNSKLMSQEEQITEYTERIAAVEEELKKVSVFQIHSTSKLDQCTEDLQDKNQRLEETHKDLTETRHRLTQEEYITSQLQSNECQLYNTADQLLNTAEVSTQDVNGLHAKLQRKREVDLHNGEVQQSFAQRMENCYNSMQTSLQEQSHKHAAMIDYYRSSVGKMLRASTLKVEYALLGGLKSLPARKYLQENSHVNVCLCLSVGELLNTNGTVFKETLDPNKSLLYCSKCTVSEEHTVSVRARLGASVDGVITEMNGVTEEGERTLEECAGYCRHLQTSVDSLAESGLKWCDEARGSAENKAQEQLKLIRETDTAVQDLLKVSLGLSQKCPHLWSFLKKQSKKGEKAVKDCEARLNHMQQEIEGILGRVELQTGKDDATLQEQKEILSSINTQALDVVHNFISSELRQDLPTGTTPQRKEYVYPRVLNKPRSREELEDEFRTQQEQLQCALSQCETVIEAEEKPLDQKSKKENCNKSLNRSKVENESTSTPPRSKLPLRCQN</sequence>
<evidence type="ECO:0000256" key="1">
    <source>
        <dbReference type="ARBA" id="ARBA00004647"/>
    </source>
</evidence>
<evidence type="ECO:0000256" key="7">
    <source>
        <dbReference type="ARBA" id="ARBA00022776"/>
    </source>
</evidence>
<dbReference type="GO" id="GO:0000922">
    <property type="term" value="C:spindle pole"/>
    <property type="evidence" value="ECO:0007669"/>
    <property type="project" value="UniProtKB-SubCell"/>
</dbReference>
<dbReference type="PROSITE" id="PS00411">
    <property type="entry name" value="KINESIN_MOTOR_1"/>
    <property type="match status" value="1"/>
</dbReference>
<dbReference type="GO" id="GO:0090307">
    <property type="term" value="P:mitotic spindle assembly"/>
    <property type="evidence" value="ECO:0007669"/>
    <property type="project" value="TreeGrafter"/>
</dbReference>
<feature type="domain" description="Kinesin motor" evidence="18">
    <location>
        <begin position="18"/>
        <end position="359"/>
    </location>
</feature>
<evidence type="ECO:0000313" key="19">
    <source>
        <dbReference type="Ensembl" id="ENSCCRP00000040934.2"/>
    </source>
</evidence>
<keyword evidence="9 16" id="KW-0175">Coiled coil</keyword>
<feature type="coiled-coil region" evidence="16">
    <location>
        <begin position="368"/>
        <end position="478"/>
    </location>
</feature>
<dbReference type="Pfam" id="PF00225">
    <property type="entry name" value="Kinesin"/>
    <property type="match status" value="1"/>
</dbReference>
<dbReference type="InterPro" id="IPR025901">
    <property type="entry name" value="Kinesin-assoc_MT-bd_dom"/>
</dbReference>
<dbReference type="GO" id="GO:0005524">
    <property type="term" value="F:ATP binding"/>
    <property type="evidence" value="ECO:0007669"/>
    <property type="project" value="UniProtKB-UniRule"/>
</dbReference>
<reference evidence="19" key="2">
    <citation type="submission" date="2025-09" db="UniProtKB">
        <authorList>
            <consortium name="Ensembl"/>
        </authorList>
    </citation>
    <scope>IDENTIFICATION</scope>
</reference>
<keyword evidence="11" id="KW-0206">Cytoskeleton</keyword>
<keyword evidence="20" id="KW-1185">Reference proteome</keyword>
<dbReference type="GO" id="GO:0072686">
    <property type="term" value="C:mitotic spindle"/>
    <property type="evidence" value="ECO:0007669"/>
    <property type="project" value="TreeGrafter"/>
</dbReference>
<dbReference type="FunFam" id="3.40.850.10:FF:000035">
    <property type="entry name" value="Kinesin-like protein KIF11"/>
    <property type="match status" value="1"/>
</dbReference>
<dbReference type="GO" id="GO:0005876">
    <property type="term" value="C:spindle microtubule"/>
    <property type="evidence" value="ECO:0007669"/>
    <property type="project" value="TreeGrafter"/>
</dbReference>
<dbReference type="GeneTree" id="ENSGT00940000155921"/>
<feature type="compositionally biased region" description="Polar residues" evidence="17">
    <location>
        <begin position="881"/>
        <end position="898"/>
    </location>
</feature>
<dbReference type="Pfam" id="PF13931">
    <property type="entry name" value="Microtub_bind"/>
    <property type="match status" value="1"/>
</dbReference>
<evidence type="ECO:0000256" key="14">
    <source>
        <dbReference type="PROSITE-ProRule" id="PRU00283"/>
    </source>
</evidence>
<evidence type="ECO:0000256" key="8">
    <source>
        <dbReference type="ARBA" id="ARBA00022840"/>
    </source>
</evidence>
<accession>A0A8C1C1I9</accession>
<evidence type="ECO:0000256" key="13">
    <source>
        <dbReference type="ARBA" id="ARBA00034704"/>
    </source>
</evidence>
<dbReference type="InterPro" id="IPR036961">
    <property type="entry name" value="Kinesin_motor_dom_sf"/>
</dbReference>
<dbReference type="Proteomes" id="UP001108240">
    <property type="component" value="Unplaced"/>
</dbReference>
<evidence type="ECO:0000256" key="9">
    <source>
        <dbReference type="ARBA" id="ARBA00023054"/>
    </source>
</evidence>
<dbReference type="InterPro" id="IPR047241">
    <property type="entry name" value="KIF11-like_kin_motor_dom"/>
</dbReference>
<dbReference type="SMART" id="SM00129">
    <property type="entry name" value="KISc"/>
    <property type="match status" value="1"/>
</dbReference>
<evidence type="ECO:0000256" key="16">
    <source>
        <dbReference type="SAM" id="Coils"/>
    </source>
</evidence>
<keyword evidence="10 14" id="KW-0505">Motor protein</keyword>
<keyword evidence="2" id="KW-0963">Cytoplasm</keyword>